<evidence type="ECO:0000313" key="2">
    <source>
        <dbReference type="EMBL" id="OIJ13691.1"/>
    </source>
</evidence>
<sequence>MEKKLKKKKFFVEEGETISQCLVRMEKEGYSPIRRMEEPVFHEIKKNGKLEKEVIKQSIVFEGKLID</sequence>
<dbReference type="InterPro" id="IPR025930">
    <property type="entry name" value="NETI"/>
</dbReference>
<organism evidence="2 3">
    <name type="scientific">Anaerobacillus alkalilacustris</name>
    <dbReference type="NCBI Taxonomy" id="393763"/>
    <lineage>
        <taxon>Bacteria</taxon>
        <taxon>Bacillati</taxon>
        <taxon>Bacillota</taxon>
        <taxon>Bacilli</taxon>
        <taxon>Bacillales</taxon>
        <taxon>Bacillaceae</taxon>
        <taxon>Anaerobacillus</taxon>
    </lineage>
</organism>
<accession>A0A1S2LMJ1</accession>
<gene>
    <name evidence="1" type="ORF">BKP37_10420</name>
    <name evidence="2" type="ORF">BKP37_10495</name>
</gene>
<dbReference type="RefSeq" id="WP_071309530.1">
    <property type="nucleotide sequence ID" value="NZ_MLQR01000027.1"/>
</dbReference>
<dbReference type="AlphaFoldDB" id="A0A1S2LMJ1"/>
<reference evidence="2 3" key="1">
    <citation type="submission" date="2016-10" db="EMBL/GenBank/DDBJ databases">
        <title>Draft genome sequences of four alkaliphilic bacteria belonging to the Anaerobacillus genus.</title>
        <authorList>
            <person name="Bassil N.M."/>
            <person name="Lloyd J.R."/>
        </authorList>
    </citation>
    <scope>NUCLEOTIDE SEQUENCE [LARGE SCALE GENOMIC DNA]</scope>
    <source>
        <strain evidence="2 3">DSM 18345</strain>
    </source>
</reference>
<comment type="caution">
    <text evidence="2">The sequence shown here is derived from an EMBL/GenBank/DDBJ whole genome shotgun (WGS) entry which is preliminary data.</text>
</comment>
<evidence type="ECO:0000313" key="3">
    <source>
        <dbReference type="Proteomes" id="UP000179524"/>
    </source>
</evidence>
<proteinExistence type="predicted"/>
<dbReference type="Proteomes" id="UP000179524">
    <property type="component" value="Unassembled WGS sequence"/>
</dbReference>
<evidence type="ECO:0000313" key="1">
    <source>
        <dbReference type="EMBL" id="OIJ13679.1"/>
    </source>
</evidence>
<protein>
    <recommendedName>
        <fullName evidence="4">NETI motif-containing protein</fullName>
    </recommendedName>
</protein>
<keyword evidence="3" id="KW-1185">Reference proteome</keyword>
<dbReference type="EMBL" id="MLQR01000027">
    <property type="protein sequence ID" value="OIJ13679.1"/>
    <property type="molecule type" value="Genomic_DNA"/>
</dbReference>
<dbReference type="EMBL" id="MLQR01000027">
    <property type="protein sequence ID" value="OIJ13691.1"/>
    <property type="molecule type" value="Genomic_DNA"/>
</dbReference>
<name>A0A1S2LMJ1_9BACI</name>
<evidence type="ECO:0008006" key="4">
    <source>
        <dbReference type="Google" id="ProtNLM"/>
    </source>
</evidence>
<dbReference type="OrthoDB" id="2354098at2"/>
<dbReference type="Pfam" id="PF14044">
    <property type="entry name" value="NETI"/>
    <property type="match status" value="1"/>
</dbReference>